<evidence type="ECO:0000256" key="1">
    <source>
        <dbReference type="ARBA" id="ARBA00001974"/>
    </source>
</evidence>
<evidence type="ECO:0000259" key="5">
    <source>
        <dbReference type="Pfam" id="PF02525"/>
    </source>
</evidence>
<proteinExistence type="inferred from homology"/>
<dbReference type="eggNOG" id="COG2249">
    <property type="taxonomic scope" value="Bacteria"/>
</dbReference>
<comment type="cofactor">
    <cofactor evidence="1">
        <name>FAD</name>
        <dbReference type="ChEBI" id="CHEBI:57692"/>
    </cofactor>
</comment>
<dbReference type="InterPro" id="IPR052397">
    <property type="entry name" value="NADPH-QR_MdaB"/>
</dbReference>
<dbReference type="HOGENOM" id="CLU_083846_0_0_4"/>
<accession>K1JLD5</accession>
<evidence type="ECO:0000256" key="3">
    <source>
        <dbReference type="ARBA" id="ARBA00022827"/>
    </source>
</evidence>
<sequence>MTTTSPKKILIVNGAATFNGHGGTLNMHYSEFAAEVLRGLGHSVEVTTVDRDFDPAEEAAKVVEADAIIMQFAGWWMGQPWQVKRWEDLVFTRPEIASGDGRSRTDRTALYGTGGRNTQKTYMLSSTWNAPLEAFNEPMQFFEAKGIDGLLFPMHKTFEFLGMRPLPSFIANDVLKNPTIEADLERFKAHLIRCFG</sequence>
<gene>
    <name evidence="6" type="ORF">HMPREF9465_01404</name>
</gene>
<evidence type="ECO:0000256" key="4">
    <source>
        <dbReference type="ARBA" id="ARBA00037981"/>
    </source>
</evidence>
<keyword evidence="2" id="KW-0285">Flavoprotein</keyword>
<evidence type="ECO:0000256" key="2">
    <source>
        <dbReference type="ARBA" id="ARBA00022630"/>
    </source>
</evidence>
<dbReference type="Pfam" id="PF02525">
    <property type="entry name" value="Flavodoxin_2"/>
    <property type="match status" value="1"/>
</dbReference>
<keyword evidence="3" id="KW-0274">FAD</keyword>
<comment type="caution">
    <text evidence="6">The sequence shown here is derived from an EMBL/GenBank/DDBJ whole genome shotgun (WGS) entry which is preliminary data.</text>
</comment>
<evidence type="ECO:0000313" key="7">
    <source>
        <dbReference type="Proteomes" id="UP000005835"/>
    </source>
</evidence>
<dbReference type="STRING" id="742823.HMPREF9465_01404"/>
<keyword evidence="7" id="KW-1185">Reference proteome</keyword>
<evidence type="ECO:0000313" key="6">
    <source>
        <dbReference type="EMBL" id="EKB31021.1"/>
    </source>
</evidence>
<dbReference type="Proteomes" id="UP000005835">
    <property type="component" value="Unassembled WGS sequence"/>
</dbReference>
<dbReference type="InterPro" id="IPR003680">
    <property type="entry name" value="Flavodoxin_fold"/>
</dbReference>
<reference evidence="6 7" key="1">
    <citation type="submission" date="2012-05" db="EMBL/GenBank/DDBJ databases">
        <title>The Genome Sequence of Sutterella wadsworthensis 2_1_59BFAA.</title>
        <authorList>
            <consortium name="The Broad Institute Genome Sequencing Platform"/>
            <person name="Earl A."/>
            <person name="Ward D."/>
            <person name="Feldgarden M."/>
            <person name="Gevers D."/>
            <person name="Daigneault M."/>
            <person name="Strauss J."/>
            <person name="Allen-Vercoe E."/>
            <person name="Walker B."/>
            <person name="Young S.K."/>
            <person name="Zeng Q."/>
            <person name="Gargeya S."/>
            <person name="Fitzgerald M."/>
            <person name="Haas B."/>
            <person name="Abouelleil A."/>
            <person name="Alvarado L."/>
            <person name="Arachchi H.M."/>
            <person name="Berlin A.M."/>
            <person name="Chapman S.B."/>
            <person name="Goldberg J."/>
            <person name="Griggs A."/>
            <person name="Gujja S."/>
            <person name="Hansen M."/>
            <person name="Howarth C."/>
            <person name="Imamovic A."/>
            <person name="Larimer J."/>
            <person name="McCowen C."/>
            <person name="Montmayeur A."/>
            <person name="Murphy C."/>
            <person name="Neiman D."/>
            <person name="Pearson M."/>
            <person name="Priest M."/>
            <person name="Roberts A."/>
            <person name="Saif S."/>
            <person name="Shea T."/>
            <person name="Sisk P."/>
            <person name="Sykes S."/>
            <person name="Wortman J."/>
            <person name="Nusbaum C."/>
            <person name="Birren B."/>
        </authorList>
    </citation>
    <scope>NUCLEOTIDE SEQUENCE [LARGE SCALE GENOMIC DNA]</scope>
    <source>
        <strain evidence="6 7">2_1_59BFAA</strain>
    </source>
</reference>
<dbReference type="Gene3D" id="3.40.50.360">
    <property type="match status" value="1"/>
</dbReference>
<dbReference type="PANTHER" id="PTHR46305:SF3">
    <property type="entry name" value="NADPH:QUINONE OXIDOREDUCTASE MDAB"/>
    <property type="match status" value="1"/>
</dbReference>
<feature type="domain" description="Flavodoxin-like fold" evidence="5">
    <location>
        <begin position="7"/>
        <end position="190"/>
    </location>
</feature>
<comment type="similarity">
    <text evidence="4">Belongs to the oxidoreductase MdaB family.</text>
</comment>
<dbReference type="InterPro" id="IPR029039">
    <property type="entry name" value="Flavoprotein-like_sf"/>
</dbReference>
<dbReference type="PANTHER" id="PTHR46305">
    <property type="match status" value="1"/>
</dbReference>
<dbReference type="OrthoDB" id="9798454at2"/>
<name>K1JLD5_9BURK</name>
<dbReference type="EMBL" id="ADMG01000032">
    <property type="protein sequence ID" value="EKB31021.1"/>
    <property type="molecule type" value="Genomic_DNA"/>
</dbReference>
<protein>
    <recommendedName>
        <fullName evidence="5">Flavodoxin-like fold domain-containing protein</fullName>
    </recommendedName>
</protein>
<dbReference type="PATRIC" id="fig|742823.3.peg.1392"/>
<dbReference type="SUPFAM" id="SSF52218">
    <property type="entry name" value="Flavoproteins"/>
    <property type="match status" value="1"/>
</dbReference>
<dbReference type="RefSeq" id="WP_005435468.1">
    <property type="nucleotide sequence ID" value="NZ_JH815516.1"/>
</dbReference>
<organism evidence="6 7">
    <name type="scientific">Sutterella wadsworthensis 2_1_59BFAA</name>
    <dbReference type="NCBI Taxonomy" id="742823"/>
    <lineage>
        <taxon>Bacteria</taxon>
        <taxon>Pseudomonadati</taxon>
        <taxon>Pseudomonadota</taxon>
        <taxon>Betaproteobacteria</taxon>
        <taxon>Burkholderiales</taxon>
        <taxon>Sutterellaceae</taxon>
        <taxon>Sutterella</taxon>
    </lineage>
</organism>
<dbReference type="AlphaFoldDB" id="K1JLD5"/>